<evidence type="ECO:0000313" key="3">
    <source>
        <dbReference type="EMBL" id="CAK5264388.1"/>
    </source>
</evidence>
<dbReference type="Gene3D" id="1.10.510.10">
    <property type="entry name" value="Transferase(Phosphotransferase) domain 1"/>
    <property type="match status" value="1"/>
</dbReference>
<sequence length="790" mass="88405">MRNSEQDQMVFQPTTPRSFASAMSTNASTPSIPFQHASFMTPPASPPSGRTDITFPSTPHKSVTSSTVVNKVVADLKRTIMEELTGAWFEHAEFHTLLGVKADEYDRDLHDKAQNWLGSYDGYRDGRWVAIAAVSSTSAEDQLYEPTIQVLNDIIEGLGHAQCDSTEAGTRAKKRVVRDTSKDRMVHKVTNSDFYGDGEAGYIKTAPDLSVLTVGPAAAKEETFLGRTAYSQVGTPIEMKKGVQFTEKEKAQVAVYAREVFVQQANRSFVYVPLMTQKTLRPIRFDRSGVHYSPPFNFHRQPLLFIKLVSLFTSLDESLMGYDTSIYWKDNKRLMKMVDAQVRDDACGANQRWYGPAATLEFEILDADSGLATLDPKPMFHRYTIRSRGTVCWRVRNPLTEEEFLVKKYWAAMQRASEAEYLKDATDIKGLGQLYAYSEPTRSTFDDRLVGDEERAALAALDILDRVAISLVLHMYGPSLNKAMTALVLLRAIRDIVHGHRDLLLMKKILHRDISGNNLLLSSISEHGEGALIDLDMAKRIVDLLLSAKTSGDGTRAFQSIRVLCHPNVGYHDHLDDLESMLYVLIWVLCGHDSQGRQLVQLPQRLNEMMNPFTSPFALGDVKRALISIPYGQLITRFTDSATQEILLGLTTMLYDDVFSKRLRMVDLTVFQMEQGKVPRTKLLHEFDPAVVNKDYDAFLEPLEAAIRELEELECRRPSASVEVALPPDPAPPTQSALLPTTSSPKRRRGPSDGSRKRPKIDEASSRVSSRLSHDSANETIADAESEDGC</sequence>
<protein>
    <recommendedName>
        <fullName evidence="2">Protein kinase domain-containing protein</fullName>
    </recommendedName>
</protein>
<dbReference type="Pfam" id="PF17667">
    <property type="entry name" value="Pkinase_fungal"/>
    <property type="match status" value="2"/>
</dbReference>
<feature type="domain" description="Protein kinase" evidence="2">
    <location>
        <begin position="309"/>
        <end position="691"/>
    </location>
</feature>
<proteinExistence type="predicted"/>
<dbReference type="GO" id="GO:0005524">
    <property type="term" value="F:ATP binding"/>
    <property type="evidence" value="ECO:0007669"/>
    <property type="project" value="InterPro"/>
</dbReference>
<dbReference type="GO" id="GO:0004672">
    <property type="term" value="F:protein kinase activity"/>
    <property type="evidence" value="ECO:0007669"/>
    <property type="project" value="InterPro"/>
</dbReference>
<evidence type="ECO:0000313" key="4">
    <source>
        <dbReference type="Proteomes" id="UP001295794"/>
    </source>
</evidence>
<evidence type="ECO:0000256" key="1">
    <source>
        <dbReference type="SAM" id="MobiDB-lite"/>
    </source>
</evidence>
<feature type="region of interest" description="Disordered" evidence="1">
    <location>
        <begin position="723"/>
        <end position="790"/>
    </location>
</feature>
<dbReference type="PROSITE" id="PS50011">
    <property type="entry name" value="PROTEIN_KINASE_DOM"/>
    <property type="match status" value="1"/>
</dbReference>
<name>A0AAD2GUZ2_9AGAR</name>
<dbReference type="InterPro" id="IPR000719">
    <property type="entry name" value="Prot_kinase_dom"/>
</dbReference>
<dbReference type="InterPro" id="IPR040976">
    <property type="entry name" value="Pkinase_fungal"/>
</dbReference>
<evidence type="ECO:0000259" key="2">
    <source>
        <dbReference type="PROSITE" id="PS50011"/>
    </source>
</evidence>
<comment type="caution">
    <text evidence="3">The sequence shown here is derived from an EMBL/GenBank/DDBJ whole genome shotgun (WGS) entry which is preliminary data.</text>
</comment>
<dbReference type="PROSITE" id="PS00109">
    <property type="entry name" value="PROTEIN_KINASE_TYR"/>
    <property type="match status" value="1"/>
</dbReference>
<feature type="compositionally biased region" description="Polar residues" evidence="1">
    <location>
        <begin position="734"/>
        <end position="744"/>
    </location>
</feature>
<dbReference type="InterPro" id="IPR008266">
    <property type="entry name" value="Tyr_kinase_AS"/>
</dbReference>
<feature type="compositionally biased region" description="Polar residues" evidence="1">
    <location>
        <begin position="20"/>
        <end position="32"/>
    </location>
</feature>
<reference evidence="3" key="1">
    <citation type="submission" date="2023-11" db="EMBL/GenBank/DDBJ databases">
        <authorList>
            <person name="De Vega J J."/>
            <person name="De Vega J J."/>
        </authorList>
    </citation>
    <scope>NUCLEOTIDE SEQUENCE</scope>
</reference>
<dbReference type="SUPFAM" id="SSF56112">
    <property type="entry name" value="Protein kinase-like (PK-like)"/>
    <property type="match status" value="1"/>
</dbReference>
<dbReference type="AlphaFoldDB" id="A0AAD2GUZ2"/>
<accession>A0AAD2GUZ2</accession>
<feature type="region of interest" description="Disordered" evidence="1">
    <location>
        <begin position="20"/>
        <end position="60"/>
    </location>
</feature>
<gene>
    <name evidence="3" type="ORF">MYCIT1_LOCUS4513</name>
</gene>
<dbReference type="Proteomes" id="UP001295794">
    <property type="component" value="Unassembled WGS sequence"/>
</dbReference>
<dbReference type="PANTHER" id="PTHR38248:SF2">
    <property type="entry name" value="FUNK1 11"/>
    <property type="match status" value="1"/>
</dbReference>
<feature type="compositionally biased region" description="Basic and acidic residues" evidence="1">
    <location>
        <begin position="750"/>
        <end position="765"/>
    </location>
</feature>
<dbReference type="InterPro" id="IPR011009">
    <property type="entry name" value="Kinase-like_dom_sf"/>
</dbReference>
<keyword evidence="4" id="KW-1185">Reference proteome</keyword>
<organism evidence="3 4">
    <name type="scientific">Mycena citricolor</name>
    <dbReference type="NCBI Taxonomy" id="2018698"/>
    <lineage>
        <taxon>Eukaryota</taxon>
        <taxon>Fungi</taxon>
        <taxon>Dikarya</taxon>
        <taxon>Basidiomycota</taxon>
        <taxon>Agaricomycotina</taxon>
        <taxon>Agaricomycetes</taxon>
        <taxon>Agaricomycetidae</taxon>
        <taxon>Agaricales</taxon>
        <taxon>Marasmiineae</taxon>
        <taxon>Mycenaceae</taxon>
        <taxon>Mycena</taxon>
    </lineage>
</organism>
<dbReference type="EMBL" id="CAVNYO010000054">
    <property type="protein sequence ID" value="CAK5264388.1"/>
    <property type="molecule type" value="Genomic_DNA"/>
</dbReference>
<dbReference type="PANTHER" id="PTHR38248">
    <property type="entry name" value="FUNK1 6"/>
    <property type="match status" value="1"/>
</dbReference>